<evidence type="ECO:0000313" key="1">
    <source>
        <dbReference type="EMBL" id="MDQ0199938.1"/>
    </source>
</evidence>
<proteinExistence type="predicted"/>
<name>A0ABT9XWI3_9BACI</name>
<gene>
    <name evidence="1" type="ORF">J2S10_003121</name>
</gene>
<accession>A0ABT9XWI3</accession>
<dbReference type="EMBL" id="JAUSTW010000005">
    <property type="protein sequence ID" value="MDQ0199938.1"/>
    <property type="molecule type" value="Genomic_DNA"/>
</dbReference>
<evidence type="ECO:0000313" key="2">
    <source>
        <dbReference type="Proteomes" id="UP001224122"/>
    </source>
</evidence>
<comment type="caution">
    <text evidence="1">The sequence shown here is derived from an EMBL/GenBank/DDBJ whole genome shotgun (WGS) entry which is preliminary data.</text>
</comment>
<organism evidence="1 2">
    <name type="scientific">Neobacillus ginsengisoli</name>
    <dbReference type="NCBI Taxonomy" id="904295"/>
    <lineage>
        <taxon>Bacteria</taxon>
        <taxon>Bacillati</taxon>
        <taxon>Bacillota</taxon>
        <taxon>Bacilli</taxon>
        <taxon>Bacillales</taxon>
        <taxon>Bacillaceae</taxon>
        <taxon>Neobacillus</taxon>
    </lineage>
</organism>
<keyword evidence="2" id="KW-1185">Reference proteome</keyword>
<protein>
    <submittedName>
        <fullName evidence="1">Uncharacterized protein</fullName>
    </submittedName>
</protein>
<reference evidence="1 2" key="1">
    <citation type="submission" date="2023-07" db="EMBL/GenBank/DDBJ databases">
        <title>Genomic Encyclopedia of Type Strains, Phase IV (KMG-IV): sequencing the most valuable type-strain genomes for metagenomic binning, comparative biology and taxonomic classification.</title>
        <authorList>
            <person name="Goeker M."/>
        </authorList>
    </citation>
    <scope>NUCLEOTIDE SEQUENCE [LARGE SCALE GENOMIC DNA]</scope>
    <source>
        <strain evidence="1 2">DSM 27594</strain>
    </source>
</reference>
<dbReference type="Proteomes" id="UP001224122">
    <property type="component" value="Unassembled WGS sequence"/>
</dbReference>
<sequence>MLKRSTKRIIETFPKFKGKLKAYENILLVEEAKESINRR</sequence>